<evidence type="ECO:0000256" key="4">
    <source>
        <dbReference type="ARBA" id="ARBA00022496"/>
    </source>
</evidence>
<dbReference type="PANTHER" id="PTHR42771">
    <property type="entry name" value="IRON(3+)-HYDROXAMATE IMPORT ATP-BINDING PROTEIN FHUC"/>
    <property type="match status" value="1"/>
</dbReference>
<keyword evidence="6" id="KW-0406">Ion transport</keyword>
<keyword evidence="7" id="KW-0472">Membrane</keyword>
<comment type="subcellular location">
    <subcellularLocation>
        <location evidence="1">Cell membrane</location>
        <topology evidence="1">Peripheral membrane protein</topology>
    </subcellularLocation>
</comment>
<dbReference type="InterPro" id="IPR003593">
    <property type="entry name" value="AAA+_ATPase"/>
</dbReference>
<keyword evidence="2" id="KW-0813">Transport</keyword>
<dbReference type="SMART" id="SM00382">
    <property type="entry name" value="AAA"/>
    <property type="match status" value="1"/>
</dbReference>
<dbReference type="Proteomes" id="UP001291999">
    <property type="component" value="Unassembled WGS sequence"/>
</dbReference>
<dbReference type="SUPFAM" id="SSF52540">
    <property type="entry name" value="P-loop containing nucleoside triphosphate hydrolases"/>
    <property type="match status" value="1"/>
</dbReference>
<proteinExistence type="predicted"/>
<evidence type="ECO:0000256" key="7">
    <source>
        <dbReference type="ARBA" id="ARBA00023136"/>
    </source>
</evidence>
<name>A0ABU5KAZ4_9ACTN</name>
<evidence type="ECO:0000256" key="2">
    <source>
        <dbReference type="ARBA" id="ARBA00022448"/>
    </source>
</evidence>
<dbReference type="Pfam" id="PF13476">
    <property type="entry name" value="AAA_23"/>
    <property type="match status" value="1"/>
</dbReference>
<organism evidence="9 10">
    <name type="scientific">Nocardioides renjunii</name>
    <dbReference type="NCBI Taxonomy" id="3095075"/>
    <lineage>
        <taxon>Bacteria</taxon>
        <taxon>Bacillati</taxon>
        <taxon>Actinomycetota</taxon>
        <taxon>Actinomycetes</taxon>
        <taxon>Propionibacteriales</taxon>
        <taxon>Nocardioidaceae</taxon>
        <taxon>Nocardioides</taxon>
    </lineage>
</organism>
<gene>
    <name evidence="9" type="ORF">SFC79_09620</name>
</gene>
<comment type="caution">
    <text evidence="9">The sequence shown here is derived from an EMBL/GenBank/DDBJ whole genome shotgun (WGS) entry which is preliminary data.</text>
</comment>
<keyword evidence="3" id="KW-1003">Cell membrane</keyword>
<sequence>MPLRGGDVPRHPVRRVEAGSAHGLRRDSYPASIPAVAQVLDDGLDLGPGVTFLVGENGSGKSTLVEAVATAFGLSPEGGSVHSRHSTRPTESPLGEALQLVRGAGSTRWGFFLRAETMHGWYSYIEDHPSTSAEGDVDFHGLSHGESFLAVLETRFSGTGFFCLDEPEAALSFSSTLGLVAALQRVVERRGQVLCATHSPVLAAMPGARILEVGEWGLRDSTWEDLALVDHWRRYLAEPQAYLRHLLD</sequence>
<feature type="domain" description="AAA+ ATPase" evidence="8">
    <location>
        <begin position="47"/>
        <end position="218"/>
    </location>
</feature>
<evidence type="ECO:0000259" key="8">
    <source>
        <dbReference type="SMART" id="SM00382"/>
    </source>
</evidence>
<dbReference type="InterPro" id="IPR051535">
    <property type="entry name" value="Siderophore_ABC-ATPase"/>
</dbReference>
<dbReference type="RefSeq" id="WP_322424170.1">
    <property type="nucleotide sequence ID" value="NZ_JAXQPW010000002.1"/>
</dbReference>
<accession>A0ABU5KAZ4</accession>
<evidence type="ECO:0000313" key="10">
    <source>
        <dbReference type="Proteomes" id="UP001291999"/>
    </source>
</evidence>
<evidence type="ECO:0000256" key="6">
    <source>
        <dbReference type="ARBA" id="ARBA00023065"/>
    </source>
</evidence>
<keyword evidence="4" id="KW-0410">Iron transport</keyword>
<dbReference type="InterPro" id="IPR027417">
    <property type="entry name" value="P-loop_NTPase"/>
</dbReference>
<evidence type="ECO:0000313" key="9">
    <source>
        <dbReference type="EMBL" id="MDZ5662018.1"/>
    </source>
</evidence>
<dbReference type="PANTHER" id="PTHR42771:SF2">
    <property type="entry name" value="IRON(3+)-HYDROXAMATE IMPORT ATP-BINDING PROTEIN FHUC"/>
    <property type="match status" value="1"/>
</dbReference>
<evidence type="ECO:0000256" key="5">
    <source>
        <dbReference type="ARBA" id="ARBA00023004"/>
    </source>
</evidence>
<dbReference type="Gene3D" id="3.40.50.300">
    <property type="entry name" value="P-loop containing nucleotide triphosphate hydrolases"/>
    <property type="match status" value="2"/>
</dbReference>
<protein>
    <submittedName>
        <fullName evidence="9">AAA family ATPase</fullName>
    </submittedName>
</protein>
<evidence type="ECO:0000256" key="1">
    <source>
        <dbReference type="ARBA" id="ARBA00004202"/>
    </source>
</evidence>
<reference evidence="9 10" key="1">
    <citation type="submission" date="2023-11" db="EMBL/GenBank/DDBJ databases">
        <title>Novel species in genus Nocardioides.</title>
        <authorList>
            <person name="Zhou H."/>
        </authorList>
    </citation>
    <scope>NUCLEOTIDE SEQUENCE [LARGE SCALE GENOMIC DNA]</scope>
    <source>
        <strain evidence="9 10">S-58</strain>
    </source>
</reference>
<dbReference type="EMBL" id="JAXQPW010000002">
    <property type="protein sequence ID" value="MDZ5662018.1"/>
    <property type="molecule type" value="Genomic_DNA"/>
</dbReference>
<keyword evidence="10" id="KW-1185">Reference proteome</keyword>
<evidence type="ECO:0000256" key="3">
    <source>
        <dbReference type="ARBA" id="ARBA00022475"/>
    </source>
</evidence>
<dbReference type="InterPro" id="IPR038729">
    <property type="entry name" value="Rad50/SbcC_AAA"/>
</dbReference>
<keyword evidence="5" id="KW-0408">Iron</keyword>